<dbReference type="Proteomes" id="UP000748067">
    <property type="component" value="Unassembled WGS sequence"/>
</dbReference>
<feature type="coiled-coil region" evidence="1">
    <location>
        <begin position="89"/>
        <end position="116"/>
    </location>
</feature>
<evidence type="ECO:0000313" key="2">
    <source>
        <dbReference type="EMBL" id="KAF2409179.1"/>
    </source>
</evidence>
<evidence type="ECO:0000313" key="3">
    <source>
        <dbReference type="EMBL" id="SDM78670.1"/>
    </source>
</evidence>
<accession>A0A1G9W2E4</accession>
<gene>
    <name evidence="2" type="ORF">PSAN_15840</name>
    <name evidence="3" type="ORF">SAMN04490179_0930</name>
</gene>
<dbReference type="Proteomes" id="UP000182470">
    <property type="component" value="Chromosome I"/>
</dbReference>
<dbReference type="AlphaFoldDB" id="A0A1G9W2E4"/>
<dbReference type="NCBIfam" id="TIGR02444">
    <property type="entry name" value="TIGR02444 family protein"/>
    <property type="match status" value="1"/>
</dbReference>
<reference evidence="2 5" key="1">
    <citation type="submission" date="2015-01" db="EMBL/GenBank/DDBJ databases">
        <title>Genome Sequence of Pseudomonas antarctica CMS 35.</title>
        <authorList>
            <person name="Voget S."/>
            <person name="Chow J."/>
            <person name="Daniel R."/>
            <person name="Streit W."/>
        </authorList>
    </citation>
    <scope>NUCLEOTIDE SEQUENCE [LARGE SCALE GENOMIC DNA]</scope>
    <source>
        <strain evidence="2 5">CMS 35</strain>
    </source>
</reference>
<keyword evidence="5" id="KW-1185">Reference proteome</keyword>
<evidence type="ECO:0000256" key="1">
    <source>
        <dbReference type="SAM" id="Coils"/>
    </source>
</evidence>
<evidence type="ECO:0000313" key="4">
    <source>
        <dbReference type="Proteomes" id="UP000182470"/>
    </source>
</evidence>
<reference evidence="3 4" key="2">
    <citation type="submission" date="2016-10" db="EMBL/GenBank/DDBJ databases">
        <authorList>
            <person name="de Groot N.N."/>
        </authorList>
    </citation>
    <scope>NUCLEOTIDE SEQUENCE [LARGE SCALE GENOMIC DNA]</scope>
    <source>
        <strain evidence="3 4">BS2772</strain>
    </source>
</reference>
<protein>
    <submittedName>
        <fullName evidence="3">TIGR02444 family protein</fullName>
    </submittedName>
</protein>
<dbReference type="Pfam" id="PF09523">
    <property type="entry name" value="DUF2390"/>
    <property type="match status" value="1"/>
</dbReference>
<keyword evidence="1" id="KW-0175">Coiled coil</keyword>
<name>A0A1G9W2E4_9PSED</name>
<sequence>MAAGLGVNMCADLWSFALSTYARSGCEAACLRLQAQGANVCLLLCGAWLEQRGVTPTPERMQALQDIARPWQKEVVEPLRQVRVQWRAMAQQDEPLAALRERVKALEQEAERQLLTRLETLTQAWPIGESEDQQGWLEGLATEAANLDHDALQSLRAMATGT</sequence>
<dbReference type="EMBL" id="LT629704">
    <property type="protein sequence ID" value="SDM78670.1"/>
    <property type="molecule type" value="Genomic_DNA"/>
</dbReference>
<evidence type="ECO:0000313" key="5">
    <source>
        <dbReference type="Proteomes" id="UP000748067"/>
    </source>
</evidence>
<organism evidence="3 4">
    <name type="scientific">Pseudomonas antarctica</name>
    <dbReference type="NCBI Taxonomy" id="219572"/>
    <lineage>
        <taxon>Bacteria</taxon>
        <taxon>Pseudomonadati</taxon>
        <taxon>Pseudomonadota</taxon>
        <taxon>Gammaproteobacteria</taxon>
        <taxon>Pseudomonadales</taxon>
        <taxon>Pseudomonadaceae</taxon>
        <taxon>Pseudomonas</taxon>
    </lineage>
</organism>
<dbReference type="EMBL" id="JXDI01000001">
    <property type="protein sequence ID" value="KAF2409179.1"/>
    <property type="molecule type" value="Genomic_DNA"/>
</dbReference>
<dbReference type="InterPro" id="IPR012659">
    <property type="entry name" value="CHP02444"/>
</dbReference>
<proteinExistence type="predicted"/>